<accession>A0A150KM24</accession>
<dbReference type="PATRIC" id="fig|46224.3.peg.332"/>
<dbReference type="RefSeq" id="WP_066234927.1">
    <property type="nucleotide sequence ID" value="NZ_LQYN01000102.1"/>
</dbReference>
<keyword evidence="1" id="KW-1133">Transmembrane helix</keyword>
<dbReference type="Proteomes" id="UP000075666">
    <property type="component" value="Unassembled WGS sequence"/>
</dbReference>
<feature type="transmembrane region" description="Helical" evidence="1">
    <location>
        <begin position="6"/>
        <end position="25"/>
    </location>
</feature>
<name>A0A150KM24_9BACI</name>
<evidence type="ECO:0000256" key="1">
    <source>
        <dbReference type="SAM" id="Phobius"/>
    </source>
</evidence>
<feature type="transmembrane region" description="Helical" evidence="1">
    <location>
        <begin position="79"/>
        <end position="103"/>
    </location>
</feature>
<dbReference type="OrthoDB" id="2939096at2"/>
<keyword evidence="1" id="KW-0812">Transmembrane</keyword>
<protein>
    <submittedName>
        <fullName evidence="2">Uncharacterized protein</fullName>
    </submittedName>
</protein>
<dbReference type="EMBL" id="LQYN01000102">
    <property type="protein sequence ID" value="KYC94298.1"/>
    <property type="molecule type" value="Genomic_DNA"/>
</dbReference>
<evidence type="ECO:0000313" key="2">
    <source>
        <dbReference type="EMBL" id="KYC94298.1"/>
    </source>
</evidence>
<dbReference type="STRING" id="46224.B4102_3649"/>
<proteinExistence type="predicted"/>
<comment type="caution">
    <text evidence="2">The sequence shown here is derived from an EMBL/GenBank/DDBJ whole genome shotgun (WGS) entry which is preliminary data.</text>
</comment>
<gene>
    <name evidence="2" type="ORF">B4102_3649</name>
</gene>
<evidence type="ECO:0000313" key="3">
    <source>
        <dbReference type="Proteomes" id="UP000075666"/>
    </source>
</evidence>
<keyword evidence="3" id="KW-1185">Reference proteome</keyword>
<organism evidence="2 3">
    <name type="scientific">Heyndrickxia sporothermodurans</name>
    <dbReference type="NCBI Taxonomy" id="46224"/>
    <lineage>
        <taxon>Bacteria</taxon>
        <taxon>Bacillati</taxon>
        <taxon>Bacillota</taxon>
        <taxon>Bacilli</taxon>
        <taxon>Bacillales</taxon>
        <taxon>Bacillaceae</taxon>
        <taxon>Heyndrickxia</taxon>
    </lineage>
</organism>
<reference evidence="2 3" key="1">
    <citation type="submission" date="2016-01" db="EMBL/GenBank/DDBJ databases">
        <title>Genome Sequences of Twelve Sporeforming Bacillus Species Isolated from Foods.</title>
        <authorList>
            <person name="Berendsen E.M."/>
            <person name="Wells-Bennik M.H."/>
            <person name="Krawcyk A.O."/>
            <person name="De Jong A."/>
            <person name="Holsappel S."/>
            <person name="Eijlander R.T."/>
            <person name="Kuipers O.P."/>
        </authorList>
    </citation>
    <scope>NUCLEOTIDE SEQUENCE [LARGE SCALE GENOMIC DNA]</scope>
    <source>
        <strain evidence="2 3">B4102</strain>
    </source>
</reference>
<dbReference type="AlphaFoldDB" id="A0A150KM24"/>
<sequence length="107" mass="12112">MKPVLYVALPPLLFSVIGFIFSLRFELMAYWGHDTMLWYWVGACASYVFSILAIVYTLLAGIKLTKIDTMNSKLAFTYLIASLISIFIAMVAIVLTTFIICVWQSKV</sequence>
<feature type="transmembrane region" description="Helical" evidence="1">
    <location>
        <begin position="37"/>
        <end position="59"/>
    </location>
</feature>
<keyword evidence="1" id="KW-0472">Membrane</keyword>